<dbReference type="OrthoDB" id="2587912at2759"/>
<protein>
    <submittedName>
        <fullName evidence="1">Uncharacterized protein</fullName>
    </submittedName>
</protein>
<proteinExistence type="predicted"/>
<dbReference type="EMBL" id="JAEVFJ010000011">
    <property type="protein sequence ID" value="KAH8101761.1"/>
    <property type="molecule type" value="Genomic_DNA"/>
</dbReference>
<organism evidence="1 2">
    <name type="scientific">Cristinia sonorae</name>
    <dbReference type="NCBI Taxonomy" id="1940300"/>
    <lineage>
        <taxon>Eukaryota</taxon>
        <taxon>Fungi</taxon>
        <taxon>Dikarya</taxon>
        <taxon>Basidiomycota</taxon>
        <taxon>Agaricomycotina</taxon>
        <taxon>Agaricomycetes</taxon>
        <taxon>Agaricomycetidae</taxon>
        <taxon>Agaricales</taxon>
        <taxon>Pleurotineae</taxon>
        <taxon>Stephanosporaceae</taxon>
        <taxon>Cristinia</taxon>
    </lineage>
</organism>
<dbReference type="AlphaFoldDB" id="A0A8K0XQY8"/>
<evidence type="ECO:0000313" key="1">
    <source>
        <dbReference type="EMBL" id="KAH8101761.1"/>
    </source>
</evidence>
<keyword evidence="2" id="KW-1185">Reference proteome</keyword>
<accession>A0A8K0XQY8</accession>
<name>A0A8K0XQY8_9AGAR</name>
<gene>
    <name evidence="1" type="ORF">BXZ70DRAFT_1017673</name>
</gene>
<comment type="caution">
    <text evidence="1">The sequence shown here is derived from an EMBL/GenBank/DDBJ whole genome shotgun (WGS) entry which is preliminary data.</text>
</comment>
<sequence>MANISSLPPELIAAILGPALSVHPNPSRILRVSSLFHTIGYPILYSHLYFRHIPQIIRFAYRSAPPACPPRTITVNFSGTSSARLAPVTNRENAQALGTMLGFESMFRFLAVVFELCGAQSAEGSGRAAQVELEALELRVNTHARDLNMRYVYEALSLANPKRFMWGGTDDLKHHFSIAIVPTATSHLLQAAATWTQVQEITLANVAFPGLDTEQPLLPLIPSLRRLTLDRAIMVSPEHVAGMACLYTGESNLEEILLVDVYSDSIWGPRVRRTDVEKAAAGMEDVVSRIVRCEGKTERIVGGDRAD</sequence>
<evidence type="ECO:0000313" key="2">
    <source>
        <dbReference type="Proteomes" id="UP000813824"/>
    </source>
</evidence>
<reference evidence="1" key="1">
    <citation type="journal article" date="2021" name="New Phytol.">
        <title>Evolutionary innovations through gain and loss of genes in the ectomycorrhizal Boletales.</title>
        <authorList>
            <person name="Wu G."/>
            <person name="Miyauchi S."/>
            <person name="Morin E."/>
            <person name="Kuo A."/>
            <person name="Drula E."/>
            <person name="Varga T."/>
            <person name="Kohler A."/>
            <person name="Feng B."/>
            <person name="Cao Y."/>
            <person name="Lipzen A."/>
            <person name="Daum C."/>
            <person name="Hundley H."/>
            <person name="Pangilinan J."/>
            <person name="Johnson J."/>
            <person name="Barry K."/>
            <person name="LaButti K."/>
            <person name="Ng V."/>
            <person name="Ahrendt S."/>
            <person name="Min B."/>
            <person name="Choi I.G."/>
            <person name="Park H."/>
            <person name="Plett J.M."/>
            <person name="Magnuson J."/>
            <person name="Spatafora J.W."/>
            <person name="Nagy L.G."/>
            <person name="Henrissat B."/>
            <person name="Grigoriev I.V."/>
            <person name="Yang Z.L."/>
            <person name="Xu J."/>
            <person name="Martin F.M."/>
        </authorList>
    </citation>
    <scope>NUCLEOTIDE SEQUENCE</scope>
    <source>
        <strain evidence="1">KKN 215</strain>
    </source>
</reference>
<dbReference type="Proteomes" id="UP000813824">
    <property type="component" value="Unassembled WGS sequence"/>
</dbReference>